<evidence type="ECO:0000256" key="11">
    <source>
        <dbReference type="SAM" id="Phobius"/>
    </source>
</evidence>
<feature type="transmembrane region" description="Helical" evidence="11">
    <location>
        <begin position="12"/>
        <end position="32"/>
    </location>
</feature>
<reference evidence="12" key="2">
    <citation type="submission" date="2020-11" db="EMBL/GenBank/DDBJ databases">
        <authorList>
            <person name="McCartney M.A."/>
            <person name="Auch B."/>
            <person name="Kono T."/>
            <person name="Mallez S."/>
            <person name="Becker A."/>
            <person name="Gohl D.M."/>
            <person name="Silverstein K.A.T."/>
            <person name="Koren S."/>
            <person name="Bechman K.B."/>
            <person name="Herman A."/>
            <person name="Abrahante J.E."/>
            <person name="Garbe J."/>
        </authorList>
    </citation>
    <scope>NUCLEOTIDE SEQUENCE</scope>
    <source>
        <strain evidence="12">Duluth1</strain>
        <tissue evidence="12">Whole animal</tissue>
    </source>
</reference>
<proteinExistence type="inferred from homology"/>
<keyword evidence="6 9" id="KW-0408">Iron</keyword>
<organism evidence="12 13">
    <name type="scientific">Dreissena polymorpha</name>
    <name type="common">Zebra mussel</name>
    <name type="synonym">Mytilus polymorpha</name>
    <dbReference type="NCBI Taxonomy" id="45954"/>
    <lineage>
        <taxon>Eukaryota</taxon>
        <taxon>Metazoa</taxon>
        <taxon>Spiralia</taxon>
        <taxon>Lophotrochozoa</taxon>
        <taxon>Mollusca</taxon>
        <taxon>Bivalvia</taxon>
        <taxon>Autobranchia</taxon>
        <taxon>Heteroconchia</taxon>
        <taxon>Euheterodonta</taxon>
        <taxon>Imparidentia</taxon>
        <taxon>Neoheterodontei</taxon>
        <taxon>Myida</taxon>
        <taxon>Dreissenoidea</taxon>
        <taxon>Dreissenidae</taxon>
        <taxon>Dreissena</taxon>
    </lineage>
</organism>
<dbReference type="OrthoDB" id="1470350at2759"/>
<dbReference type="AlphaFoldDB" id="A0A9D4DEB7"/>
<evidence type="ECO:0000313" key="12">
    <source>
        <dbReference type="EMBL" id="KAH3746955.1"/>
    </source>
</evidence>
<dbReference type="InterPro" id="IPR036396">
    <property type="entry name" value="Cyt_P450_sf"/>
</dbReference>
<dbReference type="Proteomes" id="UP000828390">
    <property type="component" value="Unassembled WGS sequence"/>
</dbReference>
<evidence type="ECO:0000256" key="3">
    <source>
        <dbReference type="ARBA" id="ARBA00022617"/>
    </source>
</evidence>
<dbReference type="InterPro" id="IPR001128">
    <property type="entry name" value="Cyt_P450"/>
</dbReference>
<dbReference type="GO" id="GO:0005506">
    <property type="term" value="F:iron ion binding"/>
    <property type="evidence" value="ECO:0007669"/>
    <property type="project" value="InterPro"/>
</dbReference>
<evidence type="ECO:0000256" key="10">
    <source>
        <dbReference type="RuleBase" id="RU000461"/>
    </source>
</evidence>
<dbReference type="GO" id="GO:0016705">
    <property type="term" value="F:oxidoreductase activity, acting on paired donors, with incorporation or reduction of molecular oxygen"/>
    <property type="evidence" value="ECO:0007669"/>
    <property type="project" value="InterPro"/>
</dbReference>
<accession>A0A9D4DEB7</accession>
<evidence type="ECO:0000256" key="5">
    <source>
        <dbReference type="ARBA" id="ARBA00023002"/>
    </source>
</evidence>
<comment type="caution">
    <text evidence="12">The sequence shown here is derived from an EMBL/GenBank/DDBJ whole genome shotgun (WGS) entry which is preliminary data.</text>
</comment>
<keyword evidence="3 9" id="KW-0349">Heme</keyword>
<keyword evidence="5 10" id="KW-0560">Oxidoreductase</keyword>
<evidence type="ECO:0000256" key="7">
    <source>
        <dbReference type="ARBA" id="ARBA00023033"/>
    </source>
</evidence>
<dbReference type="InterPro" id="IPR002401">
    <property type="entry name" value="Cyt_P450_E_grp-I"/>
</dbReference>
<evidence type="ECO:0000256" key="6">
    <source>
        <dbReference type="ARBA" id="ARBA00023004"/>
    </source>
</evidence>
<evidence type="ECO:0000256" key="2">
    <source>
        <dbReference type="ARBA" id="ARBA00010617"/>
    </source>
</evidence>
<dbReference type="EMBL" id="JAIWYP010000010">
    <property type="protein sequence ID" value="KAH3746955.1"/>
    <property type="molecule type" value="Genomic_DNA"/>
</dbReference>
<evidence type="ECO:0000256" key="9">
    <source>
        <dbReference type="PIRSR" id="PIRSR602401-1"/>
    </source>
</evidence>
<dbReference type="PANTHER" id="PTHR24302:SF15">
    <property type="entry name" value="FATTY-ACID PEROXYGENASE"/>
    <property type="match status" value="1"/>
</dbReference>
<dbReference type="PANTHER" id="PTHR24302">
    <property type="entry name" value="CYTOCHROME P450 FAMILY 3"/>
    <property type="match status" value="1"/>
</dbReference>
<comment type="function">
    <text evidence="8">Cytochromes P450 are a group of heme-thiolate monooxygenases. They oxidize a variety of structurally unrelated compounds, including steroids, fatty acids, and xenobiotics.</text>
</comment>
<evidence type="ECO:0000256" key="4">
    <source>
        <dbReference type="ARBA" id="ARBA00022723"/>
    </source>
</evidence>
<dbReference type="Gene3D" id="1.10.630.10">
    <property type="entry name" value="Cytochrome P450"/>
    <property type="match status" value="1"/>
</dbReference>
<keyword evidence="13" id="KW-1185">Reference proteome</keyword>
<evidence type="ECO:0000313" key="13">
    <source>
        <dbReference type="Proteomes" id="UP000828390"/>
    </source>
</evidence>
<keyword evidence="4 9" id="KW-0479">Metal-binding</keyword>
<dbReference type="FunFam" id="1.10.630.10:FF:000182">
    <property type="entry name" value="Cytochrome P450 3A4"/>
    <property type="match status" value="1"/>
</dbReference>
<protein>
    <recommendedName>
        <fullName evidence="14">Cytochrome P450</fullName>
    </recommendedName>
</protein>
<comment type="cofactor">
    <cofactor evidence="1 9">
        <name>heme</name>
        <dbReference type="ChEBI" id="CHEBI:30413"/>
    </cofactor>
</comment>
<keyword evidence="11" id="KW-0472">Membrane</keyword>
<keyword evidence="11" id="KW-0812">Transmembrane</keyword>
<dbReference type="PRINTS" id="PR00385">
    <property type="entry name" value="P450"/>
</dbReference>
<dbReference type="PRINTS" id="PR00463">
    <property type="entry name" value="EP450I"/>
</dbReference>
<dbReference type="Pfam" id="PF00067">
    <property type="entry name" value="p450"/>
    <property type="match status" value="1"/>
</dbReference>
<dbReference type="InterPro" id="IPR017972">
    <property type="entry name" value="Cyt_P450_CS"/>
</dbReference>
<evidence type="ECO:0000256" key="1">
    <source>
        <dbReference type="ARBA" id="ARBA00001971"/>
    </source>
</evidence>
<reference evidence="12" key="1">
    <citation type="journal article" date="2019" name="bioRxiv">
        <title>The Genome of the Zebra Mussel, Dreissena polymorpha: A Resource for Invasive Species Research.</title>
        <authorList>
            <person name="McCartney M.A."/>
            <person name="Auch B."/>
            <person name="Kono T."/>
            <person name="Mallez S."/>
            <person name="Zhang Y."/>
            <person name="Obille A."/>
            <person name="Becker A."/>
            <person name="Abrahante J.E."/>
            <person name="Garbe J."/>
            <person name="Badalamenti J.P."/>
            <person name="Herman A."/>
            <person name="Mangelson H."/>
            <person name="Liachko I."/>
            <person name="Sullivan S."/>
            <person name="Sone E.D."/>
            <person name="Koren S."/>
            <person name="Silverstein K.A.T."/>
            <person name="Beckman K.B."/>
            <person name="Gohl D.M."/>
        </authorList>
    </citation>
    <scope>NUCLEOTIDE SEQUENCE</scope>
    <source>
        <strain evidence="12">Duluth1</strain>
        <tissue evidence="12">Whole animal</tissue>
    </source>
</reference>
<dbReference type="PROSITE" id="PS00086">
    <property type="entry name" value="CYTOCHROME_P450"/>
    <property type="match status" value="1"/>
</dbReference>
<dbReference type="GO" id="GO:0008395">
    <property type="term" value="F:steroid hydroxylase activity"/>
    <property type="evidence" value="ECO:0007669"/>
    <property type="project" value="TreeGrafter"/>
</dbReference>
<evidence type="ECO:0008006" key="14">
    <source>
        <dbReference type="Google" id="ProtNLM"/>
    </source>
</evidence>
<dbReference type="SUPFAM" id="SSF48264">
    <property type="entry name" value="Cytochrome P450"/>
    <property type="match status" value="1"/>
</dbReference>
<gene>
    <name evidence="12" type="ORF">DPMN_181374</name>
</gene>
<dbReference type="GO" id="GO:0020037">
    <property type="term" value="F:heme binding"/>
    <property type="evidence" value="ECO:0007669"/>
    <property type="project" value="InterPro"/>
</dbReference>
<sequence length="520" mass="59385">MFFAMSAFQLDVNPYLLLAFVAMVTIYIFGYMKETYGFFQSIGIPGPKPVWVFGNVQEFKEKSVLTVFEEWKKVYGSVYGFYEGFRPSLVVNDPEFARDILTKNFDKFHIRTKYRPFEYYPGNLRITNLGGEHWKNQRALLNRMIHSTSNLSQLVSKIEKASTVMLQALENALTSTNSGINISRFVDKFASEAVIRMVLDMSDEEIRQYGDTILTYEVESNWSAAKDNHVSGLATLFPSLAPFLKIADVKHRRAHDAVVKLLRDYIPLSIASQNNNHVKANEHYSLLSYLTSSNILTRDVDGSLTRRSLSTDEIIAHLLTLEGEIFTSITASIQFILYELAMNEDCQERLVDEINSIFKKDDEITSEQLVQMKYFDMCFNETFRKHPVAPGVSRVCTEDCTIRGVRFKRGLVVRVMNSPIYNDERIFSNPETFNPDRFSNDATSSRHPYSFLPFGQGPRGCPGQKLAIMIMRVAIVSLLRKFKIQPCSETEMPLKETFRPSLCPANGVFVTLVPRMVCAE</sequence>
<comment type="similarity">
    <text evidence="2 10">Belongs to the cytochrome P450 family.</text>
</comment>
<keyword evidence="11" id="KW-1133">Transmembrane helix</keyword>
<evidence type="ECO:0000256" key="8">
    <source>
        <dbReference type="ARBA" id="ARBA00043906"/>
    </source>
</evidence>
<name>A0A9D4DEB7_DREPO</name>
<dbReference type="InterPro" id="IPR050705">
    <property type="entry name" value="Cytochrome_P450_3A"/>
</dbReference>
<keyword evidence="7 10" id="KW-0503">Monooxygenase</keyword>
<feature type="binding site" description="axial binding residue" evidence="9">
    <location>
        <position position="461"/>
    </location>
    <ligand>
        <name>heme</name>
        <dbReference type="ChEBI" id="CHEBI:30413"/>
    </ligand>
    <ligandPart>
        <name>Fe</name>
        <dbReference type="ChEBI" id="CHEBI:18248"/>
    </ligandPart>
</feature>